<comment type="subcellular location">
    <subcellularLocation>
        <location evidence="1">Virion</location>
    </subcellularLocation>
</comment>
<evidence type="ECO:0000256" key="3">
    <source>
        <dbReference type="ARBA" id="ARBA00015347"/>
    </source>
</evidence>
<dbReference type="InterPro" id="IPR001742">
    <property type="entry name" value="Capsid_VP2_Orbivir"/>
</dbReference>
<evidence type="ECO:0000256" key="6">
    <source>
        <dbReference type="ARBA" id="ARBA00022996"/>
    </source>
</evidence>
<dbReference type="GO" id="GO:0039625">
    <property type="term" value="C:viral inner capsid"/>
    <property type="evidence" value="ECO:0007669"/>
    <property type="project" value="UniProtKB-KW"/>
</dbReference>
<keyword evidence="6" id="KW-1153">Inner capsid protein</keyword>
<keyword evidence="4" id="KW-0167">Capsid protein</keyword>
<evidence type="ECO:0000256" key="5">
    <source>
        <dbReference type="ARBA" id="ARBA00022844"/>
    </source>
</evidence>
<dbReference type="EMBL" id="HQ222825">
    <property type="protein sequence ID" value="ADT78581.1"/>
    <property type="molecule type" value="Genomic_RNA"/>
</dbReference>
<name>E7DDE5_BTV</name>
<reference evidence="7" key="1">
    <citation type="submission" date="2010-09" db="EMBL/GenBank/DDBJ databases">
        <authorList>
            <person name="Viarouge C."/>
            <person name="Sailleau C."/>
            <person name="Breard E."/>
            <person name="Desprat A."/>
            <person name="Gerbier G."/>
            <person name="Zientara S."/>
        </authorList>
    </citation>
    <scope>NUCLEOTIDE SEQUENCE</scope>
    <source>
        <strain evidence="7">BTV17/10.01</strain>
    </source>
</reference>
<organism evidence="7">
    <name type="scientific">Bluetongue virus</name>
    <name type="common">BTV</name>
    <dbReference type="NCBI Taxonomy" id="40051"/>
    <lineage>
        <taxon>Viruses</taxon>
        <taxon>Riboviria</taxon>
        <taxon>Orthornavirae</taxon>
        <taxon>Duplornaviricota</taxon>
        <taxon>Resentoviricetes</taxon>
        <taxon>Reovirales</taxon>
        <taxon>Sedoreoviridae</taxon>
        <taxon>Orbivirus</taxon>
        <taxon>Orbivirus caerulinguae</taxon>
    </lineage>
</organism>
<proteinExistence type="inferred from homology"/>
<evidence type="ECO:0000256" key="4">
    <source>
        <dbReference type="ARBA" id="ARBA00022561"/>
    </source>
</evidence>
<evidence type="ECO:0000256" key="2">
    <source>
        <dbReference type="ARBA" id="ARBA00008722"/>
    </source>
</evidence>
<keyword evidence="5" id="KW-0946">Virion</keyword>
<dbReference type="GO" id="GO:0005198">
    <property type="term" value="F:structural molecule activity"/>
    <property type="evidence" value="ECO:0007669"/>
    <property type="project" value="InterPro"/>
</dbReference>
<protein>
    <recommendedName>
        <fullName evidence="3">Outer capsid protein VP2</fullName>
    </recommendedName>
</protein>
<accession>E7DDE5</accession>
<dbReference type="Pfam" id="PF00898">
    <property type="entry name" value="Orbi_VP2"/>
    <property type="match status" value="1"/>
</dbReference>
<sequence length="957" mass="111112">MEEFVIPVYSEDEIPYALLSRYPLAIQTNVKIEDVEERHNVVKIPESDMIDIPKLTIVEAMNYKPARNDGIVVPRLLDITLRAYDDRKSMKSARGVEFMTNARWMKWAIDDRMDIQPLKVTLDHYCSVNHQLFNCVVKANAANADTIYYDYFPLEDHKKRCNHTNLDLLRSLTNMELFHALQGAAYSIKSSYELVANSERESLEENYAIGQPKWVHLTRGTRIGNSGLSYERFISSMVQVTVKWERIQNEEKLTRIAQLNRIRAEWIAATYDRGRIKALELCKILSTIGRKMLNTHEEPKDEMDLSTRFQFKLDEKFNRADSEHINIFGVRAPATNEGRFYALIAIAATDTQKGRVWRTNPYPCLRGALVAAECELGDVYSTLRRVYKWSLRPEYGQHERQLENNKYVFNRINLFDSNLAVGDQIIHWRYEVKASIETTYDSGYMCQHEAEEDELLCKINEDKYKEMLDRMIQGGWDQERFKLHNILTDPNLLTIDFEKDAYLNPRSELVLPDYFDKWISSPMFNARLRITNGEIGTSKKNDPWNKRVVHGYIKSPAESLDFILGPYYDLRLLFFGETLSLKQEQSTVFRYLSQLDDFSALTQLTGDVVCPHSGGALYTFRKVALLLIGNYEKLSPDSHEGMEHQTYVHPSTGGTYQKRVLEMKDPCQLVCFVIDYIFEKREQLRDVKEARYIVYLIQNLTGTQRLEILRSTFPNFFQRLMTLKEIKFVRDLNVINFLPLMFLVHDNISYWHRQWSIPMVLFDDTIRLIPIEVGAYANRFGFKSFMNFTRFHPGESKKKQIAEDTHKEFGVVAFEYYVNTRISQGNVHTPVVTTKMDVLKVHLSSLCAGLADSVVYTLPVAHPKKCIVLIIVGDDKLEPHARSEQIVSRYNHSRRHICGIVSVTIGQNSQLKVHTSGIVKHRVCDKFILKHKCKVILVRMPGYVFGNDELMTKLLNV</sequence>
<evidence type="ECO:0000256" key="1">
    <source>
        <dbReference type="ARBA" id="ARBA00004328"/>
    </source>
</evidence>
<evidence type="ECO:0000313" key="7">
    <source>
        <dbReference type="EMBL" id="ADT78581.1"/>
    </source>
</evidence>
<comment type="similarity">
    <text evidence="2">Belongs to the orbivirus VP2 family.</text>
</comment>